<dbReference type="EC" id="2.7.1.130" evidence="3 13"/>
<dbReference type="GO" id="GO:0009244">
    <property type="term" value="P:lipopolysaccharide core region biosynthetic process"/>
    <property type="evidence" value="ECO:0007669"/>
    <property type="project" value="TreeGrafter"/>
</dbReference>
<dbReference type="KEGG" id="vtr:MYVALT_F_01040"/>
<dbReference type="SUPFAM" id="SSF52540">
    <property type="entry name" value="P-loop containing nucleoside triphosphate hydrolases"/>
    <property type="match status" value="1"/>
</dbReference>
<evidence type="ECO:0000256" key="4">
    <source>
        <dbReference type="ARBA" id="ARBA00016436"/>
    </source>
</evidence>
<keyword evidence="11 13" id="KW-0443">Lipid metabolism</keyword>
<dbReference type="InterPro" id="IPR003758">
    <property type="entry name" value="LpxK"/>
</dbReference>
<dbReference type="Proteomes" id="UP000693996">
    <property type="component" value="Chromosome"/>
</dbReference>
<evidence type="ECO:0000256" key="1">
    <source>
        <dbReference type="ARBA" id="ARBA00002274"/>
    </source>
</evidence>
<comment type="similarity">
    <text evidence="13">Belongs to the LpxK family.</text>
</comment>
<evidence type="ECO:0000313" key="15">
    <source>
        <dbReference type="EMBL" id="CAG7600311.1"/>
    </source>
</evidence>
<dbReference type="PANTHER" id="PTHR42724:SF1">
    <property type="entry name" value="TETRAACYLDISACCHARIDE 4'-KINASE, MITOCHONDRIAL-RELATED"/>
    <property type="match status" value="1"/>
</dbReference>
<dbReference type="GO" id="GO:0009245">
    <property type="term" value="P:lipid A biosynthetic process"/>
    <property type="evidence" value="ECO:0007669"/>
    <property type="project" value="UniProtKB-UniRule"/>
</dbReference>
<keyword evidence="10 13" id="KW-0067">ATP-binding</keyword>
<keyword evidence="6 13" id="KW-0441">Lipid A biosynthesis</keyword>
<evidence type="ECO:0000256" key="9">
    <source>
        <dbReference type="ARBA" id="ARBA00022777"/>
    </source>
</evidence>
<evidence type="ECO:0000256" key="3">
    <source>
        <dbReference type="ARBA" id="ARBA00012071"/>
    </source>
</evidence>
<evidence type="ECO:0000256" key="11">
    <source>
        <dbReference type="ARBA" id="ARBA00023098"/>
    </source>
</evidence>
<dbReference type="NCBIfam" id="TIGR00682">
    <property type="entry name" value="lpxK"/>
    <property type="match status" value="1"/>
</dbReference>
<evidence type="ECO:0000256" key="6">
    <source>
        <dbReference type="ARBA" id="ARBA00022556"/>
    </source>
</evidence>
<comment type="function">
    <text evidence="1 13">Transfers the gamma-phosphate of ATP to the 4'-position of a tetraacyldisaccharide 1-phosphate intermediate (termed DS-1-P) to form tetraacyldisaccharide 1,4'-bis-phosphate (lipid IVA).</text>
</comment>
<dbReference type="GO" id="GO:0009029">
    <property type="term" value="F:lipid-A 4'-kinase activity"/>
    <property type="evidence" value="ECO:0007669"/>
    <property type="project" value="UniProtKB-UniRule"/>
</dbReference>
<comment type="pathway">
    <text evidence="2 13">Glycolipid biosynthesis; lipid IV(A) biosynthesis; lipid IV(A) from (3R)-3-hydroxytetradecanoyl-[acyl-carrier-protein] and UDP-N-acetyl-alpha-D-glucosamine: step 6/6.</text>
</comment>
<keyword evidence="8 13" id="KW-0547">Nucleotide-binding</keyword>
<dbReference type="GO" id="GO:0005886">
    <property type="term" value="C:plasma membrane"/>
    <property type="evidence" value="ECO:0007669"/>
    <property type="project" value="TreeGrafter"/>
</dbReference>
<evidence type="ECO:0000256" key="8">
    <source>
        <dbReference type="ARBA" id="ARBA00022741"/>
    </source>
</evidence>
<dbReference type="AlphaFoldDB" id="A0A916JT54"/>
<evidence type="ECO:0000256" key="5">
    <source>
        <dbReference type="ARBA" id="ARBA00022516"/>
    </source>
</evidence>
<dbReference type="EMBL" id="OU343031">
    <property type="protein sequence ID" value="CAG7600311.1"/>
    <property type="molecule type" value="Genomic_DNA"/>
</dbReference>
<organism evidence="15 16">
    <name type="scientific">Candidatus Vallotiella hemipterorum</name>
    <dbReference type="NCBI Taxonomy" id="1177213"/>
    <lineage>
        <taxon>Bacteria</taxon>
        <taxon>Pseudomonadati</taxon>
        <taxon>Pseudomonadota</taxon>
        <taxon>Betaproteobacteria</taxon>
        <taxon>Burkholderiales</taxon>
        <taxon>Burkholderiaceae</taxon>
        <taxon>Candidatus Vallotiella</taxon>
    </lineage>
</organism>
<evidence type="ECO:0000256" key="12">
    <source>
        <dbReference type="ARBA" id="ARBA00029757"/>
    </source>
</evidence>
<keyword evidence="9 13" id="KW-0418">Kinase</keyword>
<feature type="transmembrane region" description="Helical" evidence="14">
    <location>
        <begin position="67"/>
        <end position="85"/>
    </location>
</feature>
<dbReference type="PANTHER" id="PTHR42724">
    <property type="entry name" value="TETRAACYLDISACCHARIDE 4'-KINASE"/>
    <property type="match status" value="1"/>
</dbReference>
<evidence type="ECO:0000256" key="14">
    <source>
        <dbReference type="SAM" id="Phobius"/>
    </source>
</evidence>
<keyword evidence="14" id="KW-0812">Transmembrane</keyword>
<feature type="transmembrane region" description="Helical" evidence="14">
    <location>
        <begin position="36"/>
        <end position="55"/>
    </location>
</feature>
<gene>
    <name evidence="13 15" type="primary">lpxK</name>
    <name evidence="15" type="ORF">MYVALT_F_01040</name>
</gene>
<evidence type="ECO:0000256" key="13">
    <source>
        <dbReference type="HAMAP-Rule" id="MF_00409"/>
    </source>
</evidence>
<sequence length="384" mass="43079">MPNSSWFSHRIVCGAIIKSYGLLLYLCLISNISSPYFHTSTMAILLHRVIVTYLSLMFSREWQRRGVLAYMLWPFSQLFSSISALRRFMYAHGWIKTHHISVPVVVVGNITVGGTGKTPTVIALIDALRDAAFIPGVVSRGYGARILQPTEVNLASTPALTGDEPLLIARRTGVPVWVCQDRVAAARALVQAHREIDVIISDDGLQHYRLVRDIELVVFDYRLAGNKFLLPAGPLREPLSRTRDATLINYSNRHSLPLWPSIFTFALKPTDAWHLDNPDLRRPLVQFAGKRVLAAAGIGAPERFFETLRAIGLVLETRPLPDHYNFDKNLFVTDIADAILITEKDAVKCELWHDPRIWAVPVDAILDPRLIALIVEKLRGHSSD</sequence>
<accession>A0A916JT54</accession>
<evidence type="ECO:0000256" key="2">
    <source>
        <dbReference type="ARBA" id="ARBA00004870"/>
    </source>
</evidence>
<keyword evidence="5 13" id="KW-0444">Lipid biosynthesis</keyword>
<evidence type="ECO:0000256" key="10">
    <source>
        <dbReference type="ARBA" id="ARBA00022840"/>
    </source>
</evidence>
<keyword evidence="16" id="KW-1185">Reference proteome</keyword>
<feature type="transmembrane region" description="Helical" evidence="14">
    <location>
        <begin position="6"/>
        <end position="29"/>
    </location>
</feature>
<keyword evidence="14" id="KW-1133">Transmembrane helix</keyword>
<keyword evidence="7 13" id="KW-0808">Transferase</keyword>
<dbReference type="HAMAP" id="MF_00409">
    <property type="entry name" value="LpxK"/>
    <property type="match status" value="1"/>
</dbReference>
<dbReference type="InterPro" id="IPR027417">
    <property type="entry name" value="P-loop_NTPase"/>
</dbReference>
<dbReference type="GO" id="GO:0005524">
    <property type="term" value="F:ATP binding"/>
    <property type="evidence" value="ECO:0007669"/>
    <property type="project" value="UniProtKB-UniRule"/>
</dbReference>
<comment type="catalytic activity">
    <reaction evidence="13">
        <text>a lipid A disaccharide + ATP = a lipid IVA + ADP + H(+)</text>
        <dbReference type="Rhea" id="RHEA:67840"/>
        <dbReference type="ChEBI" id="CHEBI:15378"/>
        <dbReference type="ChEBI" id="CHEBI:30616"/>
        <dbReference type="ChEBI" id="CHEBI:176343"/>
        <dbReference type="ChEBI" id="CHEBI:176425"/>
        <dbReference type="ChEBI" id="CHEBI:456216"/>
        <dbReference type="EC" id="2.7.1.130"/>
    </reaction>
</comment>
<feature type="binding site" evidence="13">
    <location>
        <begin position="111"/>
        <end position="118"/>
    </location>
    <ligand>
        <name>ATP</name>
        <dbReference type="ChEBI" id="CHEBI:30616"/>
    </ligand>
</feature>
<evidence type="ECO:0000256" key="7">
    <source>
        <dbReference type="ARBA" id="ARBA00022679"/>
    </source>
</evidence>
<protein>
    <recommendedName>
        <fullName evidence="4 13">Tetraacyldisaccharide 4'-kinase</fullName>
        <ecNumber evidence="3 13">2.7.1.130</ecNumber>
    </recommendedName>
    <alternativeName>
        <fullName evidence="12 13">Lipid A 4'-kinase</fullName>
    </alternativeName>
</protein>
<name>A0A916JT54_9BURK</name>
<keyword evidence="14" id="KW-0472">Membrane</keyword>
<evidence type="ECO:0000313" key="16">
    <source>
        <dbReference type="Proteomes" id="UP000693996"/>
    </source>
</evidence>
<dbReference type="Pfam" id="PF02606">
    <property type="entry name" value="LpxK"/>
    <property type="match status" value="1"/>
</dbReference>
<reference evidence="15" key="1">
    <citation type="submission" date="2021-06" db="EMBL/GenBank/DDBJ databases">
        <authorList>
            <person name="Szabo G."/>
        </authorList>
    </citation>
    <scope>NUCLEOTIDE SEQUENCE</scope>
    <source>
        <strain evidence="15">MYVALT</strain>
    </source>
</reference>
<proteinExistence type="inferred from homology"/>